<proteinExistence type="predicted"/>
<protein>
    <submittedName>
        <fullName evidence="12">Acyl-coenzyme A thioesterase 11-like</fullName>
    </submittedName>
</protein>
<dbReference type="InterPro" id="IPR006683">
    <property type="entry name" value="Thioestr_dom"/>
</dbReference>
<dbReference type="InterPro" id="IPR040170">
    <property type="entry name" value="Cytosol_ACT"/>
</dbReference>
<keyword evidence="9" id="KW-0443">Lipid metabolism</keyword>
<evidence type="ECO:0000313" key="13">
    <source>
        <dbReference type="Proteomes" id="UP000472271"/>
    </source>
</evidence>
<dbReference type="InterPro" id="IPR029069">
    <property type="entry name" value="HotDog_dom_sf"/>
</dbReference>
<evidence type="ECO:0000256" key="3">
    <source>
        <dbReference type="ARBA" id="ARBA00004872"/>
    </source>
</evidence>
<keyword evidence="4" id="KW-0719">Serine esterase</keyword>
<keyword evidence="8" id="KW-0276">Fatty acid metabolism</keyword>
<dbReference type="CDD" id="cd03442">
    <property type="entry name" value="BFIT_BACH"/>
    <property type="match status" value="2"/>
</dbReference>
<reference evidence="12" key="2">
    <citation type="submission" date="2025-08" db="UniProtKB">
        <authorList>
            <consortium name="Ensembl"/>
        </authorList>
    </citation>
    <scope>IDENTIFICATION</scope>
</reference>
<reference evidence="12" key="3">
    <citation type="submission" date="2025-09" db="UniProtKB">
        <authorList>
            <consortium name="Ensembl"/>
        </authorList>
    </citation>
    <scope>IDENTIFICATION</scope>
</reference>
<evidence type="ECO:0000256" key="7">
    <source>
        <dbReference type="ARBA" id="ARBA00022801"/>
    </source>
</evidence>
<dbReference type="Ensembl" id="ENSSORT00005039493.1">
    <property type="protein sequence ID" value="ENSSORP00005038501.1"/>
    <property type="gene ID" value="ENSSORG00005017760.1"/>
</dbReference>
<dbReference type="PANTHER" id="PTHR11049:SF1">
    <property type="entry name" value="ACYL-COENZYME A THIOESTERASE 11"/>
    <property type="match status" value="1"/>
</dbReference>
<dbReference type="Gene3D" id="3.30.530.20">
    <property type="match status" value="1"/>
</dbReference>
<evidence type="ECO:0000256" key="1">
    <source>
        <dbReference type="ARBA" id="ARBA00000295"/>
    </source>
</evidence>
<dbReference type="InterPro" id="IPR033120">
    <property type="entry name" value="HOTDOG_ACOT"/>
</dbReference>
<reference evidence="12" key="1">
    <citation type="submission" date="2019-06" db="EMBL/GenBank/DDBJ databases">
        <authorList>
            <consortium name="Wellcome Sanger Institute Data Sharing"/>
        </authorList>
    </citation>
    <scope>NUCLEOTIDE SEQUENCE [LARGE SCALE GENOMIC DNA]</scope>
</reference>
<dbReference type="GO" id="GO:0008289">
    <property type="term" value="F:lipid binding"/>
    <property type="evidence" value="ECO:0007669"/>
    <property type="project" value="InterPro"/>
</dbReference>
<dbReference type="PROSITE" id="PS51770">
    <property type="entry name" value="HOTDOG_ACOT"/>
    <property type="match status" value="2"/>
</dbReference>
<evidence type="ECO:0000313" key="12">
    <source>
        <dbReference type="Ensembl" id="ENSSORP00005038501.1"/>
    </source>
</evidence>
<dbReference type="Proteomes" id="UP000472271">
    <property type="component" value="Chromosome 17"/>
</dbReference>
<feature type="domain" description="HotDog ACOT-type" evidence="11">
    <location>
        <begin position="219"/>
        <end position="330"/>
    </location>
</feature>
<evidence type="ECO:0000256" key="5">
    <source>
        <dbReference type="ARBA" id="ARBA00022490"/>
    </source>
</evidence>
<comment type="catalytic activity">
    <reaction evidence="1">
        <text>butanoyl-CoA + H2O = butanoate + CoA + H(+)</text>
        <dbReference type="Rhea" id="RHEA:40111"/>
        <dbReference type="ChEBI" id="CHEBI:15377"/>
        <dbReference type="ChEBI" id="CHEBI:15378"/>
        <dbReference type="ChEBI" id="CHEBI:17968"/>
        <dbReference type="ChEBI" id="CHEBI:57287"/>
        <dbReference type="ChEBI" id="CHEBI:57371"/>
    </reaction>
    <physiologicalReaction direction="left-to-right" evidence="1">
        <dbReference type="Rhea" id="RHEA:40112"/>
    </physiologicalReaction>
</comment>
<evidence type="ECO:0000256" key="8">
    <source>
        <dbReference type="ARBA" id="ARBA00022832"/>
    </source>
</evidence>
<comment type="pathway">
    <text evidence="3">Lipid metabolism; fatty acid metabolism.</text>
</comment>
<keyword evidence="7" id="KW-0378">Hydrolase</keyword>
<feature type="region of interest" description="Disordered" evidence="10">
    <location>
        <begin position="36"/>
        <end position="57"/>
    </location>
</feature>
<feature type="domain" description="HotDog ACOT-type" evidence="11">
    <location>
        <begin position="56"/>
        <end position="168"/>
    </location>
</feature>
<dbReference type="FunFam" id="3.10.129.10:FF:000020">
    <property type="entry name" value="Acyl-coenzyme A thioesterase 11"/>
    <property type="match status" value="1"/>
</dbReference>
<dbReference type="SUPFAM" id="SSF54637">
    <property type="entry name" value="Thioesterase/thiol ester dehydrase-isomerase"/>
    <property type="match status" value="2"/>
</dbReference>
<evidence type="ECO:0000256" key="2">
    <source>
        <dbReference type="ARBA" id="ARBA00004496"/>
    </source>
</evidence>
<dbReference type="Pfam" id="PF01852">
    <property type="entry name" value="START"/>
    <property type="match status" value="1"/>
</dbReference>
<sequence length="487" mass="55616">MFSVRLYKYCYYIWWKTNLKVNFLLRLASTMSSRLSGDLEKEEEDEEEEEEEESLNPTQVKMSQIVMPCHSNHRQELSVGQLLKWMDSTACLSAERHAGSPCVTASMDDIHFEHTISVGQVVNIKAKVNRAFNTSMEVGIQVTCEDLFADRHWKVCHAYATFVTQRTSTGKKVILKPIVPQTQTEQVEYSVAAERRRVRMLHDDIIRDLLSLGSIQQAEKTKVESVELVLPPHANHQVNTFGGQIMAWMVNVATIAASRLCQAHPTLRTIDMFTFRGPSQVGDRLLLRAIVNNAFKNSMEVGVRAEAYQEEGPNRHINSAFMNFEVLDKNGKPCTLPRIRPEPVVYLSYNNVSALKMLAARNNWRLSSEKDKVRLYTLEEKSMLCVRVESEVDVPAHRAFGFLSELRNRTTWDTHYKECELIHRVDDEDFLYRVVTPSVRYGAVDPYVIALRSVSLPTYPPTEQFNRGEVLCAGFTILESTNNTSLV</sequence>
<name>A0A673B856_9TELE</name>
<dbReference type="InterPro" id="IPR023393">
    <property type="entry name" value="START-like_dom_sf"/>
</dbReference>
<dbReference type="Pfam" id="PF03061">
    <property type="entry name" value="4HBT"/>
    <property type="match status" value="2"/>
</dbReference>
<feature type="compositionally biased region" description="Acidic residues" evidence="10">
    <location>
        <begin position="40"/>
        <end position="54"/>
    </location>
</feature>
<evidence type="ECO:0000256" key="10">
    <source>
        <dbReference type="SAM" id="MobiDB-lite"/>
    </source>
</evidence>
<organism evidence="12 13">
    <name type="scientific">Sphaeramia orbicularis</name>
    <name type="common">orbiculate cardinalfish</name>
    <dbReference type="NCBI Taxonomy" id="375764"/>
    <lineage>
        <taxon>Eukaryota</taxon>
        <taxon>Metazoa</taxon>
        <taxon>Chordata</taxon>
        <taxon>Craniata</taxon>
        <taxon>Vertebrata</taxon>
        <taxon>Euteleostomi</taxon>
        <taxon>Actinopterygii</taxon>
        <taxon>Neopterygii</taxon>
        <taxon>Teleostei</taxon>
        <taxon>Neoteleostei</taxon>
        <taxon>Acanthomorphata</taxon>
        <taxon>Gobiaria</taxon>
        <taxon>Kurtiformes</taxon>
        <taxon>Apogonoidei</taxon>
        <taxon>Apogonidae</taxon>
        <taxon>Apogoninae</taxon>
        <taxon>Sphaeramia</taxon>
    </lineage>
</organism>
<dbReference type="AlphaFoldDB" id="A0A673B856"/>
<gene>
    <name evidence="12" type="primary">LOC115438016</name>
</gene>
<accession>A0A673B856</accession>
<dbReference type="GO" id="GO:0052816">
    <property type="term" value="F:long-chain fatty acyl-CoA hydrolase activity"/>
    <property type="evidence" value="ECO:0007669"/>
    <property type="project" value="TreeGrafter"/>
</dbReference>
<evidence type="ECO:0000256" key="6">
    <source>
        <dbReference type="ARBA" id="ARBA00022737"/>
    </source>
</evidence>
<dbReference type="GO" id="GO:0005829">
    <property type="term" value="C:cytosol"/>
    <property type="evidence" value="ECO:0007669"/>
    <property type="project" value="TreeGrafter"/>
</dbReference>
<dbReference type="GO" id="GO:0006631">
    <property type="term" value="P:fatty acid metabolic process"/>
    <property type="evidence" value="ECO:0007669"/>
    <property type="project" value="UniProtKB-UniPathway"/>
</dbReference>
<comment type="subcellular location">
    <subcellularLocation>
        <location evidence="2">Cytoplasm</location>
    </subcellularLocation>
</comment>
<evidence type="ECO:0000256" key="4">
    <source>
        <dbReference type="ARBA" id="ARBA00022487"/>
    </source>
</evidence>
<keyword evidence="13" id="KW-1185">Reference proteome</keyword>
<dbReference type="SUPFAM" id="SSF55961">
    <property type="entry name" value="Bet v1-like"/>
    <property type="match status" value="1"/>
</dbReference>
<keyword evidence="6" id="KW-0677">Repeat</keyword>
<dbReference type="GO" id="GO:0006637">
    <property type="term" value="P:acyl-CoA metabolic process"/>
    <property type="evidence" value="ECO:0007669"/>
    <property type="project" value="TreeGrafter"/>
</dbReference>
<evidence type="ECO:0000259" key="11">
    <source>
        <dbReference type="PROSITE" id="PS51770"/>
    </source>
</evidence>
<dbReference type="PANTHER" id="PTHR11049">
    <property type="entry name" value="ACYL COENZYME A THIOESTER HYDROLASE"/>
    <property type="match status" value="1"/>
</dbReference>
<dbReference type="GO" id="GO:0052689">
    <property type="term" value="F:carboxylic ester hydrolase activity"/>
    <property type="evidence" value="ECO:0007669"/>
    <property type="project" value="UniProtKB-KW"/>
</dbReference>
<evidence type="ECO:0000256" key="9">
    <source>
        <dbReference type="ARBA" id="ARBA00023098"/>
    </source>
</evidence>
<keyword evidence="5" id="KW-0963">Cytoplasm</keyword>
<dbReference type="FunFam" id="3.10.129.10:FF:000011">
    <property type="entry name" value="Acyl-coenzyme A thioesterase 11"/>
    <property type="match status" value="1"/>
</dbReference>
<dbReference type="InterPro" id="IPR002913">
    <property type="entry name" value="START_lipid-bd_dom"/>
</dbReference>
<dbReference type="UniPathway" id="UPA00199"/>
<dbReference type="Gene3D" id="3.10.129.10">
    <property type="entry name" value="Hotdog Thioesterase"/>
    <property type="match status" value="2"/>
</dbReference>